<dbReference type="AlphaFoldDB" id="A0A8J2V824"/>
<name>A0A8J2V824_9FLAO</name>
<comment type="caution">
    <text evidence="14">The sequence shown here is derived from an EMBL/GenBank/DDBJ whole genome shotgun (WGS) entry which is preliminary data.</text>
</comment>
<evidence type="ECO:0000256" key="6">
    <source>
        <dbReference type="ARBA" id="ARBA00022960"/>
    </source>
</evidence>
<feature type="transmembrane region" description="Helical" evidence="13">
    <location>
        <begin position="323"/>
        <end position="344"/>
    </location>
</feature>
<evidence type="ECO:0000256" key="1">
    <source>
        <dbReference type="ARBA" id="ARBA00004141"/>
    </source>
</evidence>
<feature type="transmembrane region" description="Helical" evidence="13">
    <location>
        <begin position="389"/>
        <end position="408"/>
    </location>
</feature>
<keyword evidence="5 13" id="KW-0812">Transmembrane</keyword>
<keyword evidence="15" id="KW-1185">Reference proteome</keyword>
<dbReference type="GO" id="GO:0005886">
    <property type="term" value="C:plasma membrane"/>
    <property type="evidence" value="ECO:0007669"/>
    <property type="project" value="TreeGrafter"/>
</dbReference>
<dbReference type="GO" id="GO:0016757">
    <property type="term" value="F:glycosyltransferase activity"/>
    <property type="evidence" value="ECO:0007669"/>
    <property type="project" value="UniProtKB-KW"/>
</dbReference>
<dbReference type="GO" id="GO:0009252">
    <property type="term" value="P:peptidoglycan biosynthetic process"/>
    <property type="evidence" value="ECO:0007669"/>
    <property type="project" value="UniProtKB-KW"/>
</dbReference>
<evidence type="ECO:0000256" key="8">
    <source>
        <dbReference type="ARBA" id="ARBA00022989"/>
    </source>
</evidence>
<feature type="transmembrane region" description="Helical" evidence="13">
    <location>
        <begin position="12"/>
        <end position="31"/>
    </location>
</feature>
<keyword evidence="2" id="KW-1003">Cell membrane</keyword>
<dbReference type="InterPro" id="IPR018365">
    <property type="entry name" value="Cell_cycle_FtsW-rel_CS"/>
</dbReference>
<dbReference type="Proteomes" id="UP000652231">
    <property type="component" value="Unassembled WGS sequence"/>
</dbReference>
<evidence type="ECO:0000256" key="3">
    <source>
        <dbReference type="ARBA" id="ARBA00022676"/>
    </source>
</evidence>
<dbReference type="GO" id="GO:0032153">
    <property type="term" value="C:cell division site"/>
    <property type="evidence" value="ECO:0007669"/>
    <property type="project" value="TreeGrafter"/>
</dbReference>
<dbReference type="InterPro" id="IPR001182">
    <property type="entry name" value="FtsW/RodA"/>
</dbReference>
<dbReference type="RefSeq" id="WP_188439651.1">
    <property type="nucleotide sequence ID" value="NZ_BMGK01000003.1"/>
</dbReference>
<evidence type="ECO:0000256" key="13">
    <source>
        <dbReference type="SAM" id="Phobius"/>
    </source>
</evidence>
<feature type="transmembrane region" description="Helical" evidence="13">
    <location>
        <begin position="184"/>
        <end position="217"/>
    </location>
</feature>
<dbReference type="GO" id="GO:0071555">
    <property type="term" value="P:cell wall organization"/>
    <property type="evidence" value="ECO:0007669"/>
    <property type="project" value="UniProtKB-KW"/>
</dbReference>
<evidence type="ECO:0000256" key="4">
    <source>
        <dbReference type="ARBA" id="ARBA00022679"/>
    </source>
</evidence>
<dbReference type="InterPro" id="IPR011923">
    <property type="entry name" value="RodA/MrdB"/>
</dbReference>
<dbReference type="GO" id="GO:0015648">
    <property type="term" value="F:lipid-linked peptidoglycan transporter activity"/>
    <property type="evidence" value="ECO:0007669"/>
    <property type="project" value="TreeGrafter"/>
</dbReference>
<sequence length="418" mass="46938">MQGTTGIGKFDWTTILLYFALVVIGWFNIYSASLPETATVFFDFQNIHSKQLVWIGLSVVLILFILGVDSKFYERFSSVIYILAIVSLVGLFVFGSTIAGQRAWYAFGGMSLQPAEFVKAATALAMAKYLSDMQTNIKEFKDQLKAFLILLIPIVLILMQPDPGSALIYFAFIFPMYREGMHGAYLLLGFFAAFLFVLTLAFDPPLVIAAVILIVFTLFLKNRKRRPSVLKYVLISLACIGFSLSVDFVFDKVFKQHHRDRFNIVLGKEIDIKGVGYNTNQSEIAIGSGGWFGKGWTQGTQTKGNFVPEQHTDYIFSTVGEEWGFAGSFLVVLLFVFLIIRLLYLAEKQHSTFNRVYGYSVAAILFVHFFVNISMVIGLFPTVGIPLPFLSYGGSALWGFTVLIFIFLRLDSQKHIHG</sequence>
<keyword evidence="3" id="KW-0328">Glycosyltransferase</keyword>
<dbReference type="GO" id="GO:0051301">
    <property type="term" value="P:cell division"/>
    <property type="evidence" value="ECO:0007669"/>
    <property type="project" value="InterPro"/>
</dbReference>
<protein>
    <recommendedName>
        <fullName evidence="12">Cell wall polymerase</fullName>
    </recommendedName>
    <alternativeName>
        <fullName evidence="11">Peptidoglycan polymerase</fullName>
    </alternativeName>
</protein>
<feature type="transmembrane region" description="Helical" evidence="13">
    <location>
        <begin position="356"/>
        <end position="377"/>
    </location>
</feature>
<organism evidence="14 15">
    <name type="scientific">Planktosalinus lacus</name>
    <dbReference type="NCBI Taxonomy" id="1526573"/>
    <lineage>
        <taxon>Bacteria</taxon>
        <taxon>Pseudomonadati</taxon>
        <taxon>Bacteroidota</taxon>
        <taxon>Flavobacteriia</taxon>
        <taxon>Flavobacteriales</taxon>
        <taxon>Flavobacteriaceae</taxon>
        <taxon>Planktosalinus</taxon>
    </lineage>
</organism>
<dbReference type="GO" id="GO:0008360">
    <property type="term" value="P:regulation of cell shape"/>
    <property type="evidence" value="ECO:0007669"/>
    <property type="project" value="UniProtKB-KW"/>
</dbReference>
<accession>A0A8J2V824</accession>
<evidence type="ECO:0000256" key="9">
    <source>
        <dbReference type="ARBA" id="ARBA00023136"/>
    </source>
</evidence>
<dbReference type="NCBIfam" id="TIGR02210">
    <property type="entry name" value="rodA_shape"/>
    <property type="match status" value="1"/>
</dbReference>
<evidence type="ECO:0000313" key="15">
    <source>
        <dbReference type="Proteomes" id="UP000652231"/>
    </source>
</evidence>
<keyword evidence="4" id="KW-0808">Transferase</keyword>
<evidence type="ECO:0000256" key="2">
    <source>
        <dbReference type="ARBA" id="ARBA00022475"/>
    </source>
</evidence>
<reference evidence="14" key="2">
    <citation type="submission" date="2020-09" db="EMBL/GenBank/DDBJ databases">
        <authorList>
            <person name="Sun Q."/>
            <person name="Zhou Y."/>
        </authorList>
    </citation>
    <scope>NUCLEOTIDE SEQUENCE</scope>
    <source>
        <strain evidence="14">CGMCC 1.12924</strain>
    </source>
</reference>
<dbReference type="PANTHER" id="PTHR30474">
    <property type="entry name" value="CELL CYCLE PROTEIN"/>
    <property type="match status" value="1"/>
</dbReference>
<dbReference type="NCBIfam" id="NF037961">
    <property type="entry name" value="RodA_shape"/>
    <property type="match status" value="1"/>
</dbReference>
<evidence type="ECO:0000256" key="5">
    <source>
        <dbReference type="ARBA" id="ARBA00022692"/>
    </source>
</evidence>
<keyword evidence="6" id="KW-0133">Cell shape</keyword>
<evidence type="ECO:0000256" key="7">
    <source>
        <dbReference type="ARBA" id="ARBA00022984"/>
    </source>
</evidence>
<proteinExistence type="predicted"/>
<feature type="transmembrane region" description="Helical" evidence="13">
    <location>
        <begin position="147"/>
        <end position="172"/>
    </location>
</feature>
<evidence type="ECO:0000256" key="12">
    <source>
        <dbReference type="ARBA" id="ARBA00033270"/>
    </source>
</evidence>
<dbReference type="PANTHER" id="PTHR30474:SF1">
    <property type="entry name" value="PEPTIDOGLYCAN GLYCOSYLTRANSFERASE MRDB"/>
    <property type="match status" value="1"/>
</dbReference>
<gene>
    <name evidence="14" type="primary">rodA</name>
    <name evidence="14" type="ORF">GCM10011312_07520</name>
</gene>
<feature type="transmembrane region" description="Helical" evidence="13">
    <location>
        <begin position="51"/>
        <end position="68"/>
    </location>
</feature>
<keyword evidence="7" id="KW-0573">Peptidoglycan synthesis</keyword>
<evidence type="ECO:0000313" key="14">
    <source>
        <dbReference type="EMBL" id="GGD85991.1"/>
    </source>
</evidence>
<dbReference type="EMBL" id="BMGK01000003">
    <property type="protein sequence ID" value="GGD85991.1"/>
    <property type="molecule type" value="Genomic_DNA"/>
</dbReference>
<dbReference type="PROSITE" id="PS00428">
    <property type="entry name" value="FTSW_RODA_SPOVE"/>
    <property type="match status" value="1"/>
</dbReference>
<comment type="subcellular location">
    <subcellularLocation>
        <location evidence="1">Membrane</location>
        <topology evidence="1">Multi-pass membrane protein</topology>
    </subcellularLocation>
</comment>
<evidence type="ECO:0000256" key="11">
    <source>
        <dbReference type="ARBA" id="ARBA00032370"/>
    </source>
</evidence>
<evidence type="ECO:0000256" key="10">
    <source>
        <dbReference type="ARBA" id="ARBA00023316"/>
    </source>
</evidence>
<feature type="transmembrane region" description="Helical" evidence="13">
    <location>
        <begin position="229"/>
        <end position="250"/>
    </location>
</feature>
<dbReference type="Pfam" id="PF01098">
    <property type="entry name" value="FTSW_RODA_SPOVE"/>
    <property type="match status" value="1"/>
</dbReference>
<keyword evidence="9 13" id="KW-0472">Membrane</keyword>
<reference evidence="14" key="1">
    <citation type="journal article" date="2014" name="Int. J. Syst. Evol. Microbiol.">
        <title>Complete genome sequence of Corynebacterium casei LMG S-19264T (=DSM 44701T), isolated from a smear-ripened cheese.</title>
        <authorList>
            <consortium name="US DOE Joint Genome Institute (JGI-PGF)"/>
            <person name="Walter F."/>
            <person name="Albersmeier A."/>
            <person name="Kalinowski J."/>
            <person name="Ruckert C."/>
        </authorList>
    </citation>
    <scope>NUCLEOTIDE SEQUENCE</scope>
    <source>
        <strain evidence="14">CGMCC 1.12924</strain>
    </source>
</reference>
<keyword evidence="8 13" id="KW-1133">Transmembrane helix</keyword>
<feature type="transmembrane region" description="Helical" evidence="13">
    <location>
        <begin position="80"/>
        <end position="98"/>
    </location>
</feature>
<keyword evidence="10" id="KW-0961">Cell wall biogenesis/degradation</keyword>